<dbReference type="Proteomes" id="UP000677228">
    <property type="component" value="Unassembled WGS sequence"/>
</dbReference>
<evidence type="ECO:0000313" key="3">
    <source>
        <dbReference type="Proteomes" id="UP000682733"/>
    </source>
</evidence>
<organism evidence="2 3">
    <name type="scientific">Didymodactylos carnosus</name>
    <dbReference type="NCBI Taxonomy" id="1234261"/>
    <lineage>
        <taxon>Eukaryota</taxon>
        <taxon>Metazoa</taxon>
        <taxon>Spiralia</taxon>
        <taxon>Gnathifera</taxon>
        <taxon>Rotifera</taxon>
        <taxon>Eurotatoria</taxon>
        <taxon>Bdelloidea</taxon>
        <taxon>Philodinida</taxon>
        <taxon>Philodinidae</taxon>
        <taxon>Didymodactylos</taxon>
    </lineage>
</organism>
<comment type="caution">
    <text evidence="2">The sequence shown here is derived from an EMBL/GenBank/DDBJ whole genome shotgun (WGS) entry which is preliminary data.</text>
</comment>
<name>A0A8S2UC75_9BILA</name>
<evidence type="ECO:0000313" key="2">
    <source>
        <dbReference type="EMBL" id="CAF4336467.1"/>
    </source>
</evidence>
<accession>A0A8S2UC75</accession>
<dbReference type="AlphaFoldDB" id="A0A8S2UC75"/>
<proteinExistence type="predicted"/>
<dbReference type="Proteomes" id="UP000682733">
    <property type="component" value="Unassembled WGS sequence"/>
</dbReference>
<sequence length="19" mass="2248">MQPNFAWSRRDRGRGGRCP</sequence>
<feature type="non-terminal residue" evidence="2">
    <location>
        <position position="19"/>
    </location>
</feature>
<protein>
    <submittedName>
        <fullName evidence="2">Uncharacterized protein</fullName>
    </submittedName>
</protein>
<gene>
    <name evidence="1" type="ORF">OVA965_LOCUS39085</name>
    <name evidence="2" type="ORF">TMI583_LOCUS40346</name>
</gene>
<dbReference type="EMBL" id="CAJNOK010039794">
    <property type="protein sequence ID" value="CAF1547181.1"/>
    <property type="molecule type" value="Genomic_DNA"/>
</dbReference>
<reference evidence="2" key="1">
    <citation type="submission" date="2021-02" db="EMBL/GenBank/DDBJ databases">
        <authorList>
            <person name="Nowell W R."/>
        </authorList>
    </citation>
    <scope>NUCLEOTIDE SEQUENCE</scope>
</reference>
<dbReference type="EMBL" id="CAJOBA010062216">
    <property type="protein sequence ID" value="CAF4336467.1"/>
    <property type="molecule type" value="Genomic_DNA"/>
</dbReference>
<evidence type="ECO:0000313" key="1">
    <source>
        <dbReference type="EMBL" id="CAF1547181.1"/>
    </source>
</evidence>